<keyword evidence="4 6" id="KW-0472">Membrane</keyword>
<evidence type="ECO:0000256" key="5">
    <source>
        <dbReference type="SAM" id="MobiDB-lite"/>
    </source>
</evidence>
<protein>
    <recommendedName>
        <fullName evidence="7">Translocation and assembly module TamB C-terminal domain-containing protein</fullName>
    </recommendedName>
</protein>
<sequence>MTRLTWALVRAALWLPLWLIGLVIFALGLALSPWGTGVLLEQGQQRGWYSYEAAQGAPLDRLRIDGLRLEAGPASVSMAEFELAWADDCLLGGRLCIDRLAIRGLSVRLAAADDETPAAEAADDPGPISLPFPIELRALSLEDIDIQLADGTRLYWASFTSGATAEGSDLELHTTQLAGLRVMLPLTPGARLALPADDDTTPRIEAAAIDAAIAAQSPLPAQAAAELEGLASVPLEERERIALPEISLPLNVSVPSLEILDSELQGPVEYRVERLALAVSAADQQVDVTSLELATADADLSLAASVTLRDDYPLEAQLDGELYLPEIMPELAGERLSLTLAGSLAALDAQLTTSGQINTSISAQLDVLDPTLPMRVSARAERLEWPLPAQREQQGDAAEPPYALNDLVLRLEGSLLAYQAALSVNVEGPELPAMRLALNGNGDLEQFAWTPLSVSVQQGGSLISHGEVRWSEGLDVNTRLQLNNLDPGAFTDAVQGRLSGNAALGFAQSPEGWSLEVPTLSIRGELQELPLALDAELSGNSEMQWDIAALDLRQGSNRLTAQGRVAERLDLSGTLRAPDLASLSPQLGGSLQGDFDVAGTLEAPQLRLDLVGDSLSAADNRLAQLTLSARISGLDDPSLDATLEIAQLNAGGQRFSSISLELDGRLSAHRLELEALAGPGMPLSRAALALDGSMNQARDRYRASLSPLEVDSEHGDVRLDQPIELAANLDAGSVQVQPFCLVYARGGRLCVTDTLSASGEQGSAALAIRDLPMSLLEEFMPEGWSVAGETQAELRAEWAAGGARWSLDLGLGSDLTLSGLDAFGQPWELPASQLRLEVDATQARAEAELDVSLADAGDIRLLIDIDDPVNQGPLSGRLVLDDIRLAPYQALVADMQTLEGSVTGDVAIGGSLAEPSLDGDIRLSGLEARGGDVPVEVRDGSLEILLAGDRADIRGLIAAEQGQLNIDGSASWPSADAWQAAITLDGRSDPLLAELPDIGRLRIAPNLSIEADPERLEVRGRVEVPWARLEIGQMPATAVTPSSDEIIISERDERRAQREAARAAERAEEGADEATSQALAQAGIQLDVQIDLALGPDMQLEAYGLESGLRGNLQVRQQTGPVQLFGEVNLVDGRFRAFGQDLLIRRGQLLFSGPADQPLLDFEAIRNPNVTEDEVIAGLRVTGAAEAPDLQVFSEPSMDEVRALSYLLRGRAPGDGDADGALASALIGLSLSQTGGAVGQIGQAFGVDDLALETAGTGDESQVVVSGQLTDDLRVSYGVGIFSPIAELTLRYTLWRNLYLQAVSGAAQAVDLVYQFSLGRAEQTR</sequence>
<evidence type="ECO:0000256" key="1">
    <source>
        <dbReference type="ARBA" id="ARBA00004167"/>
    </source>
</evidence>
<keyword evidence="9" id="KW-1185">Reference proteome</keyword>
<evidence type="ECO:0000313" key="8">
    <source>
        <dbReference type="EMBL" id="PAU79289.1"/>
    </source>
</evidence>
<reference evidence="8 9" key="1">
    <citation type="submission" date="2017-08" db="EMBL/GenBank/DDBJ databases">
        <title>Halomonas alkalisoli sp. nov., isolated from saline alkaline soil.</title>
        <authorList>
            <person name="Wang D."/>
            <person name="Zhang G."/>
        </authorList>
    </citation>
    <scope>NUCLEOTIDE SEQUENCE [LARGE SCALE GENOMIC DNA]</scope>
    <source>
        <strain evidence="8 9">WRN001</strain>
    </source>
</reference>
<dbReference type="Pfam" id="PF04357">
    <property type="entry name" value="TamB"/>
    <property type="match status" value="1"/>
</dbReference>
<keyword evidence="2 6" id="KW-0812">Transmembrane</keyword>
<dbReference type="Proteomes" id="UP000217771">
    <property type="component" value="Unassembled WGS sequence"/>
</dbReference>
<dbReference type="InterPro" id="IPR007452">
    <property type="entry name" value="TamB_C"/>
</dbReference>
<dbReference type="GO" id="GO:0009306">
    <property type="term" value="P:protein secretion"/>
    <property type="evidence" value="ECO:0007669"/>
    <property type="project" value="InterPro"/>
</dbReference>
<evidence type="ECO:0000259" key="7">
    <source>
        <dbReference type="Pfam" id="PF04357"/>
    </source>
</evidence>
<accession>A0A2A2F3U3</accession>
<feature type="domain" description="Translocation and assembly module TamB C-terminal" evidence="7">
    <location>
        <begin position="958"/>
        <end position="1316"/>
    </location>
</feature>
<gene>
    <name evidence="8" type="ORF">CK498_02645</name>
</gene>
<dbReference type="PANTHER" id="PTHR36985">
    <property type="entry name" value="TRANSLOCATION AND ASSEMBLY MODULE SUBUNIT TAMB"/>
    <property type="match status" value="1"/>
</dbReference>
<name>A0A2A2F3U3_9GAMM</name>
<dbReference type="EMBL" id="NSKB01000001">
    <property type="protein sequence ID" value="PAU79289.1"/>
    <property type="molecule type" value="Genomic_DNA"/>
</dbReference>
<proteinExistence type="predicted"/>
<organism evidence="8 9">
    <name type="scientific">Halomonas salipaludis</name>
    <dbReference type="NCBI Taxonomy" id="2032625"/>
    <lineage>
        <taxon>Bacteria</taxon>
        <taxon>Pseudomonadati</taxon>
        <taxon>Pseudomonadota</taxon>
        <taxon>Gammaproteobacteria</taxon>
        <taxon>Oceanospirillales</taxon>
        <taxon>Halomonadaceae</taxon>
        <taxon>Halomonas</taxon>
    </lineage>
</organism>
<dbReference type="GO" id="GO:0097347">
    <property type="term" value="C:TAM protein secretion complex"/>
    <property type="evidence" value="ECO:0007669"/>
    <property type="project" value="TreeGrafter"/>
</dbReference>
<feature type="transmembrane region" description="Helical" evidence="6">
    <location>
        <begin position="12"/>
        <end position="34"/>
    </location>
</feature>
<dbReference type="GO" id="GO:0005886">
    <property type="term" value="C:plasma membrane"/>
    <property type="evidence" value="ECO:0007669"/>
    <property type="project" value="InterPro"/>
</dbReference>
<dbReference type="PANTHER" id="PTHR36985:SF1">
    <property type="entry name" value="TRANSLOCATION AND ASSEMBLY MODULE SUBUNIT TAMB"/>
    <property type="match status" value="1"/>
</dbReference>
<evidence type="ECO:0000256" key="3">
    <source>
        <dbReference type="ARBA" id="ARBA00022989"/>
    </source>
</evidence>
<feature type="region of interest" description="Disordered" evidence="5">
    <location>
        <begin position="1051"/>
        <end position="1075"/>
    </location>
</feature>
<feature type="compositionally biased region" description="Basic and acidic residues" evidence="5">
    <location>
        <begin position="1051"/>
        <end position="1069"/>
    </location>
</feature>
<dbReference type="OrthoDB" id="5555605at2"/>
<evidence type="ECO:0000256" key="2">
    <source>
        <dbReference type="ARBA" id="ARBA00022692"/>
    </source>
</evidence>
<comment type="subcellular location">
    <subcellularLocation>
        <location evidence="1">Membrane</location>
        <topology evidence="1">Single-pass membrane protein</topology>
    </subcellularLocation>
</comment>
<evidence type="ECO:0000256" key="4">
    <source>
        <dbReference type="ARBA" id="ARBA00023136"/>
    </source>
</evidence>
<evidence type="ECO:0000256" key="6">
    <source>
        <dbReference type="SAM" id="Phobius"/>
    </source>
</evidence>
<keyword evidence="3 6" id="KW-1133">Transmembrane helix</keyword>
<evidence type="ECO:0000313" key="9">
    <source>
        <dbReference type="Proteomes" id="UP000217771"/>
    </source>
</evidence>
<comment type="caution">
    <text evidence="8">The sequence shown here is derived from an EMBL/GenBank/DDBJ whole genome shotgun (WGS) entry which is preliminary data.</text>
</comment>